<evidence type="ECO:0000256" key="2">
    <source>
        <dbReference type="SAM" id="Phobius"/>
    </source>
</evidence>
<keyword evidence="4" id="KW-1185">Reference proteome</keyword>
<reference evidence="3" key="1">
    <citation type="submission" date="2020-06" db="EMBL/GenBank/DDBJ databases">
        <authorList>
            <person name="Li T."/>
            <person name="Hu X."/>
            <person name="Zhang T."/>
            <person name="Song X."/>
            <person name="Zhang H."/>
            <person name="Dai N."/>
            <person name="Sheng W."/>
            <person name="Hou X."/>
            <person name="Wei L."/>
        </authorList>
    </citation>
    <scope>NUCLEOTIDE SEQUENCE</scope>
    <source>
        <strain evidence="3">3651</strain>
        <tissue evidence="3">Leaf</tissue>
    </source>
</reference>
<accession>A0AAE1YS94</accession>
<feature type="transmembrane region" description="Helical" evidence="2">
    <location>
        <begin position="53"/>
        <end position="73"/>
    </location>
</feature>
<organism evidence="3 4">
    <name type="scientific">Sesamum alatum</name>
    <dbReference type="NCBI Taxonomy" id="300844"/>
    <lineage>
        <taxon>Eukaryota</taxon>
        <taxon>Viridiplantae</taxon>
        <taxon>Streptophyta</taxon>
        <taxon>Embryophyta</taxon>
        <taxon>Tracheophyta</taxon>
        <taxon>Spermatophyta</taxon>
        <taxon>Magnoliopsida</taxon>
        <taxon>eudicotyledons</taxon>
        <taxon>Gunneridae</taxon>
        <taxon>Pentapetalae</taxon>
        <taxon>asterids</taxon>
        <taxon>lamiids</taxon>
        <taxon>Lamiales</taxon>
        <taxon>Pedaliaceae</taxon>
        <taxon>Sesamum</taxon>
    </lineage>
</organism>
<comment type="caution">
    <text evidence="3">The sequence shown here is derived from an EMBL/GenBank/DDBJ whole genome shotgun (WGS) entry which is preliminary data.</text>
</comment>
<feature type="compositionally biased region" description="Pro residues" evidence="1">
    <location>
        <begin position="91"/>
        <end position="115"/>
    </location>
</feature>
<sequence>MFYIIFVDFDLSDIPLQIAQHPLIDPNYAFAAPDAGPNAPPPMVLFWMLPPRLLPSMLLLGMLPSMILPLMLLPPMLFILPCRPQCSSPDAPFPDAPLDAPPQDAPLDDPPPNAPPTDALDTSGARLDDTSDGSTPALRRSQRQRVMVRRWSPGPKHGCILILELGILRFLKLA</sequence>
<gene>
    <name evidence="3" type="ORF">Salat_0673100</name>
</gene>
<name>A0AAE1YS94_9LAMI</name>
<reference evidence="3" key="2">
    <citation type="journal article" date="2024" name="Plant">
        <title>Genomic evolution and insights into agronomic trait innovations of Sesamum species.</title>
        <authorList>
            <person name="Miao H."/>
            <person name="Wang L."/>
            <person name="Qu L."/>
            <person name="Liu H."/>
            <person name="Sun Y."/>
            <person name="Le M."/>
            <person name="Wang Q."/>
            <person name="Wei S."/>
            <person name="Zheng Y."/>
            <person name="Lin W."/>
            <person name="Duan Y."/>
            <person name="Cao H."/>
            <person name="Xiong S."/>
            <person name="Wang X."/>
            <person name="Wei L."/>
            <person name="Li C."/>
            <person name="Ma Q."/>
            <person name="Ju M."/>
            <person name="Zhao R."/>
            <person name="Li G."/>
            <person name="Mu C."/>
            <person name="Tian Q."/>
            <person name="Mei H."/>
            <person name="Zhang T."/>
            <person name="Gao T."/>
            <person name="Zhang H."/>
        </authorList>
    </citation>
    <scope>NUCLEOTIDE SEQUENCE</scope>
    <source>
        <strain evidence="3">3651</strain>
    </source>
</reference>
<evidence type="ECO:0000313" key="4">
    <source>
        <dbReference type="Proteomes" id="UP001293254"/>
    </source>
</evidence>
<evidence type="ECO:0000313" key="3">
    <source>
        <dbReference type="EMBL" id="KAK4435098.1"/>
    </source>
</evidence>
<keyword evidence="2" id="KW-0812">Transmembrane</keyword>
<keyword evidence="2" id="KW-1133">Transmembrane helix</keyword>
<evidence type="ECO:0000256" key="1">
    <source>
        <dbReference type="SAM" id="MobiDB-lite"/>
    </source>
</evidence>
<dbReference type="EMBL" id="JACGWO010000002">
    <property type="protein sequence ID" value="KAK4435098.1"/>
    <property type="molecule type" value="Genomic_DNA"/>
</dbReference>
<proteinExistence type="predicted"/>
<dbReference type="Proteomes" id="UP001293254">
    <property type="component" value="Unassembled WGS sequence"/>
</dbReference>
<dbReference type="AlphaFoldDB" id="A0AAE1YS94"/>
<keyword evidence="2" id="KW-0472">Membrane</keyword>
<feature type="region of interest" description="Disordered" evidence="1">
    <location>
        <begin position="90"/>
        <end position="146"/>
    </location>
</feature>
<protein>
    <submittedName>
        <fullName evidence="3">Uncharacterized protein</fullName>
    </submittedName>
</protein>